<evidence type="ECO:0000313" key="2">
    <source>
        <dbReference type="EMBL" id="MDE8651397.1"/>
    </source>
</evidence>
<sequence>MTIRFAPARKRGHPAIAHTGGPSRRRRAANDNGPDSSHHLLLEAALRHFAGHGLAAAEHARDNADAARNAGDDLQCAWWLAICRTLDRRMADAYARRIAGTKA</sequence>
<reference evidence="2 3" key="1">
    <citation type="submission" date="2023-03" db="EMBL/GenBank/DDBJ databases">
        <title>NovoSphingobium album sp. nov. isolated from polycyclic aromatic hydrocarbons- and heavy-metal polluted soil.</title>
        <authorList>
            <person name="Liu Z."/>
            <person name="Wang K."/>
        </authorList>
    </citation>
    <scope>NUCLEOTIDE SEQUENCE [LARGE SCALE GENOMIC DNA]</scope>
    <source>
        <strain evidence="2 3">H3SJ31-1</strain>
    </source>
</reference>
<dbReference type="RefSeq" id="WP_275227494.1">
    <property type="nucleotide sequence ID" value="NZ_JARESE010000015.1"/>
</dbReference>
<feature type="region of interest" description="Disordered" evidence="1">
    <location>
        <begin position="1"/>
        <end position="37"/>
    </location>
</feature>
<protein>
    <recommendedName>
        <fullName evidence="4">DUF2285 domain-containing protein</fullName>
    </recommendedName>
</protein>
<evidence type="ECO:0008006" key="4">
    <source>
        <dbReference type="Google" id="ProtNLM"/>
    </source>
</evidence>
<comment type="caution">
    <text evidence="2">The sequence shown here is derived from an EMBL/GenBank/DDBJ whole genome shotgun (WGS) entry which is preliminary data.</text>
</comment>
<gene>
    <name evidence="2" type="ORF">PYV00_06635</name>
</gene>
<proteinExistence type="predicted"/>
<keyword evidence="3" id="KW-1185">Reference proteome</keyword>
<evidence type="ECO:0000256" key="1">
    <source>
        <dbReference type="SAM" id="MobiDB-lite"/>
    </source>
</evidence>
<dbReference type="Proteomes" id="UP001216253">
    <property type="component" value="Unassembled WGS sequence"/>
</dbReference>
<dbReference type="EMBL" id="JARESE010000015">
    <property type="protein sequence ID" value="MDE8651397.1"/>
    <property type="molecule type" value="Genomic_DNA"/>
</dbReference>
<evidence type="ECO:0000313" key="3">
    <source>
        <dbReference type="Proteomes" id="UP001216253"/>
    </source>
</evidence>
<accession>A0ABT5WMW7</accession>
<organism evidence="2 3">
    <name type="scientific">Novosphingobium album</name>
    <name type="common">ex Liu et al. 2023</name>
    <dbReference type="NCBI Taxonomy" id="3031130"/>
    <lineage>
        <taxon>Bacteria</taxon>
        <taxon>Pseudomonadati</taxon>
        <taxon>Pseudomonadota</taxon>
        <taxon>Alphaproteobacteria</taxon>
        <taxon>Sphingomonadales</taxon>
        <taxon>Sphingomonadaceae</taxon>
        <taxon>Novosphingobium</taxon>
    </lineage>
</organism>
<name>A0ABT5WMW7_9SPHN</name>